<dbReference type="Proteomes" id="UP001519460">
    <property type="component" value="Unassembled WGS sequence"/>
</dbReference>
<comment type="caution">
    <text evidence="1">The sequence shown here is derived from an EMBL/GenBank/DDBJ whole genome shotgun (WGS) entry which is preliminary data.</text>
</comment>
<evidence type="ECO:0000313" key="2">
    <source>
        <dbReference type="Proteomes" id="UP001519460"/>
    </source>
</evidence>
<evidence type="ECO:0000313" key="1">
    <source>
        <dbReference type="EMBL" id="KAK7504290.1"/>
    </source>
</evidence>
<reference evidence="1 2" key="1">
    <citation type="journal article" date="2023" name="Sci. Data">
        <title>Genome assembly of the Korean intertidal mud-creeper Batillaria attramentaria.</title>
        <authorList>
            <person name="Patra A.K."/>
            <person name="Ho P.T."/>
            <person name="Jun S."/>
            <person name="Lee S.J."/>
            <person name="Kim Y."/>
            <person name="Won Y.J."/>
        </authorList>
    </citation>
    <scope>NUCLEOTIDE SEQUENCE [LARGE SCALE GENOMIC DNA]</scope>
    <source>
        <strain evidence="1">Wonlab-2016</strain>
    </source>
</reference>
<organism evidence="1 2">
    <name type="scientific">Batillaria attramentaria</name>
    <dbReference type="NCBI Taxonomy" id="370345"/>
    <lineage>
        <taxon>Eukaryota</taxon>
        <taxon>Metazoa</taxon>
        <taxon>Spiralia</taxon>
        <taxon>Lophotrochozoa</taxon>
        <taxon>Mollusca</taxon>
        <taxon>Gastropoda</taxon>
        <taxon>Caenogastropoda</taxon>
        <taxon>Sorbeoconcha</taxon>
        <taxon>Cerithioidea</taxon>
        <taxon>Batillariidae</taxon>
        <taxon>Batillaria</taxon>
    </lineage>
</organism>
<dbReference type="EMBL" id="JACVVK020000016">
    <property type="protein sequence ID" value="KAK7504290.1"/>
    <property type="molecule type" value="Genomic_DNA"/>
</dbReference>
<proteinExistence type="predicted"/>
<protein>
    <submittedName>
        <fullName evidence="1">Uncharacterized protein</fullName>
    </submittedName>
</protein>
<accession>A0ABD0LXC3</accession>
<keyword evidence="2" id="KW-1185">Reference proteome</keyword>
<gene>
    <name evidence="1" type="ORF">BaRGS_00004594</name>
</gene>
<name>A0ABD0LXC3_9CAEN</name>
<sequence length="94" mass="10456">MTKYDKPTTLVKGRNSGNSVFHDPGHVAQWDSSNALARLSRHLLHSSRDRLGCIRFACFIVAEESLLQEHGMPVLDTALFLGTVMFIVIQISTT</sequence>
<dbReference type="AlphaFoldDB" id="A0ABD0LXC3"/>